<evidence type="ECO:0000256" key="2">
    <source>
        <dbReference type="SAM" id="Phobius"/>
    </source>
</evidence>
<keyword evidence="2" id="KW-0812">Transmembrane</keyword>
<reference evidence="4" key="2">
    <citation type="submission" date="2020-10" db="EMBL/GenBank/DDBJ databases">
        <authorList>
            <consortium name="NCBI Pathogen Detection Project"/>
        </authorList>
    </citation>
    <scope>NUCLEOTIDE SEQUENCE</scope>
    <source>
        <strain evidence="4">Morganella morganii ARLG-3209</strain>
    </source>
</reference>
<evidence type="ECO:0000313" key="4">
    <source>
        <dbReference type="EMBL" id="HAT3810189.1"/>
    </source>
</evidence>
<evidence type="ECO:0000256" key="1">
    <source>
        <dbReference type="SAM" id="MobiDB-lite"/>
    </source>
</evidence>
<dbReference type="Gene3D" id="3.10.450.350">
    <property type="match status" value="1"/>
</dbReference>
<dbReference type="Proteomes" id="UP000865968">
    <property type="component" value="Unassembled WGS sequence"/>
</dbReference>
<name>A0AAN5S0Z1_MORMO</name>
<dbReference type="AlphaFoldDB" id="A0AAN5S0Z1"/>
<sequence length="208" mass="22583">MIMIHAEQREIMMRLLPKRHFYAIAAIALIVMLILFFWPAAQKPPVTVPPQNITLTPPADPLGDLIAEQTGTPPETSSGIPDLPLPDNLPPGALNTEPAPQPVTTTPAAEPPPSAPAAPDRQLVAQQFTVKKGQTIAQVFRSKGLPVDDLFRMTAAEGPQKPLNQVEAGDKIRVIYGKGKTISELRIDKANGQSATFKRQKDGSYRRS</sequence>
<organism evidence="4 5">
    <name type="scientific">Morganella morganii</name>
    <name type="common">Proteus morganii</name>
    <dbReference type="NCBI Taxonomy" id="582"/>
    <lineage>
        <taxon>Bacteria</taxon>
        <taxon>Pseudomonadati</taxon>
        <taxon>Pseudomonadota</taxon>
        <taxon>Gammaproteobacteria</taxon>
        <taxon>Enterobacterales</taxon>
        <taxon>Morganellaceae</taxon>
        <taxon>Morganella</taxon>
    </lineage>
</organism>
<feature type="compositionally biased region" description="Polar residues" evidence="1">
    <location>
        <begin position="69"/>
        <end position="79"/>
    </location>
</feature>
<keyword evidence="2" id="KW-1133">Transmembrane helix</keyword>
<gene>
    <name evidence="4" type="ORF">I8608_003080</name>
</gene>
<dbReference type="InterPro" id="IPR007340">
    <property type="entry name" value="LysM_Opacity-associatedA"/>
</dbReference>
<accession>A0AAN5S0Z1</accession>
<proteinExistence type="predicted"/>
<evidence type="ECO:0000313" key="5">
    <source>
        <dbReference type="Proteomes" id="UP000865968"/>
    </source>
</evidence>
<dbReference type="EMBL" id="DACSWI010000010">
    <property type="protein sequence ID" value="HAT3810189.1"/>
    <property type="molecule type" value="Genomic_DNA"/>
</dbReference>
<feature type="region of interest" description="Disordered" evidence="1">
    <location>
        <begin position="57"/>
        <end position="118"/>
    </location>
</feature>
<keyword evidence="2" id="KW-0472">Membrane</keyword>
<dbReference type="Pfam" id="PF04225">
    <property type="entry name" value="LysM_OapA"/>
    <property type="match status" value="1"/>
</dbReference>
<dbReference type="GO" id="GO:0042834">
    <property type="term" value="F:peptidoglycan binding"/>
    <property type="evidence" value="ECO:0007669"/>
    <property type="project" value="InterPro"/>
</dbReference>
<feature type="compositionally biased region" description="Low complexity" evidence="1">
    <location>
        <begin position="96"/>
        <end position="108"/>
    </location>
</feature>
<feature type="transmembrane region" description="Helical" evidence="2">
    <location>
        <begin position="21"/>
        <end position="41"/>
    </location>
</feature>
<reference evidence="4" key="1">
    <citation type="journal article" date="2018" name="Genome Biol.">
        <title>SKESA: strategic k-mer extension for scrupulous assemblies.</title>
        <authorList>
            <person name="Souvorov A."/>
            <person name="Agarwala R."/>
            <person name="Lipman D.J."/>
        </authorList>
    </citation>
    <scope>NUCLEOTIDE SEQUENCE</scope>
    <source>
        <strain evidence="4">Morganella morganii ARLG-3209</strain>
    </source>
</reference>
<feature type="domain" description="Opacity-associated protein A LysM-like" evidence="3">
    <location>
        <begin position="125"/>
        <end position="208"/>
    </location>
</feature>
<evidence type="ECO:0000259" key="3">
    <source>
        <dbReference type="Pfam" id="PF04225"/>
    </source>
</evidence>
<comment type="caution">
    <text evidence="4">The sequence shown here is derived from an EMBL/GenBank/DDBJ whole genome shotgun (WGS) entry which is preliminary data.</text>
</comment>
<protein>
    <recommendedName>
        <fullName evidence="3">Opacity-associated protein A LysM-like domain-containing protein</fullName>
    </recommendedName>
</protein>